<organism evidence="1">
    <name type="scientific">Lygus hesperus</name>
    <name type="common">Western plant bug</name>
    <dbReference type="NCBI Taxonomy" id="30085"/>
    <lineage>
        <taxon>Eukaryota</taxon>
        <taxon>Metazoa</taxon>
        <taxon>Ecdysozoa</taxon>
        <taxon>Arthropoda</taxon>
        <taxon>Hexapoda</taxon>
        <taxon>Insecta</taxon>
        <taxon>Pterygota</taxon>
        <taxon>Neoptera</taxon>
        <taxon>Paraneoptera</taxon>
        <taxon>Hemiptera</taxon>
        <taxon>Heteroptera</taxon>
        <taxon>Panheteroptera</taxon>
        <taxon>Cimicomorpha</taxon>
        <taxon>Miridae</taxon>
        <taxon>Mirini</taxon>
        <taxon>Lygus</taxon>
    </lineage>
</organism>
<reference evidence="1" key="1">
    <citation type="journal article" date="2014" name="PLoS ONE">
        <title>Transcriptome-Based Identification of ABC Transporters in the Western Tarnished Plant Bug Lygus hesperus.</title>
        <authorList>
            <person name="Hull J.J."/>
            <person name="Chaney K."/>
            <person name="Geib S.M."/>
            <person name="Fabrick J.A."/>
            <person name="Brent C.S."/>
            <person name="Walsh D."/>
            <person name="Lavine L.C."/>
        </authorList>
    </citation>
    <scope>NUCLEOTIDE SEQUENCE</scope>
</reference>
<evidence type="ECO:0000313" key="1">
    <source>
        <dbReference type="EMBL" id="JAG03417.1"/>
    </source>
</evidence>
<keyword evidence="1" id="KW-0251">Elongation factor</keyword>
<reference evidence="2" key="3">
    <citation type="submission" date="2014-09" db="EMBL/GenBank/DDBJ databases">
        <authorList>
            <person name="Magalhaes I.L.F."/>
            <person name="Oliveira U."/>
            <person name="Santos F.R."/>
            <person name="Vidigal T.H.D.A."/>
            <person name="Brescovit A.D."/>
            <person name="Santos A.J."/>
        </authorList>
    </citation>
    <scope>NUCLEOTIDE SEQUENCE</scope>
</reference>
<protein>
    <submittedName>
        <fullName evidence="1">Transcription elongation factor, mitochondrial</fullName>
    </submittedName>
</protein>
<proteinExistence type="predicted"/>
<dbReference type="AlphaFoldDB" id="A0A0A9W4P9"/>
<dbReference type="Gene3D" id="1.10.150.280">
    <property type="entry name" value="AF1531-like domain"/>
    <property type="match status" value="1"/>
</dbReference>
<evidence type="ECO:0000313" key="2">
    <source>
        <dbReference type="EMBL" id="JAG51496.1"/>
    </source>
</evidence>
<accession>A0A0A9W4P9</accession>
<dbReference type="EMBL" id="GBHO01040187">
    <property type="protein sequence ID" value="JAG03417.1"/>
    <property type="molecule type" value="Transcribed_RNA"/>
</dbReference>
<dbReference type="GO" id="GO:0006392">
    <property type="term" value="P:transcription elongation by mitochondrial RNA polymerase"/>
    <property type="evidence" value="ECO:0007669"/>
    <property type="project" value="InterPro"/>
</dbReference>
<keyword evidence="1" id="KW-0648">Protein biosynthesis</keyword>
<dbReference type="SUPFAM" id="SSF47781">
    <property type="entry name" value="RuvA domain 2-like"/>
    <property type="match status" value="1"/>
</dbReference>
<dbReference type="GO" id="GO:0003746">
    <property type="term" value="F:translation elongation factor activity"/>
    <property type="evidence" value="ECO:0007669"/>
    <property type="project" value="UniProtKB-KW"/>
</dbReference>
<dbReference type="PANTHER" id="PTHR21053:SF2">
    <property type="entry name" value="TRANSCRIPTION ELONGATION FACTOR, MITOCHONDRIAL"/>
    <property type="match status" value="1"/>
</dbReference>
<dbReference type="InterPro" id="IPR039150">
    <property type="entry name" value="TEFM"/>
</dbReference>
<sequence length="347" mass="39042">MWFRLVLRPVLRSVSESCNHHRHIPPGSFYGARCLSSKDGIQDRVYTSEQRDVVIDRLNLVRTDEDVRKLLGHKLATNIETHLHKNGNFTKLEELLKVPAIGPKTIRNVCDKLLGISPSNEGKTTSKVNSGKRSRTSANLVSPLLPDEICATAKILVSIVLDLTSISWAYVDTKTKYLLDWKTVEIDSTIVSLKDIVVKAAELQKLFPDADLYILEDPAPGSMNSRSHHHLKSHFVCSLATSIHNQREKNGDFKLAFVKNKLVEKHFKATVGSETISLQPFMNDVIEQKVVLGRSTLYVPQEHVNYMKSQEPLVREQLSRAVLLAISCIDLVLTKAELFDDVLNKNT</sequence>
<gene>
    <name evidence="1" type="primary">TEFM</name>
    <name evidence="1" type="ORF">CM83_60722</name>
</gene>
<reference evidence="1" key="2">
    <citation type="submission" date="2014-07" db="EMBL/GenBank/DDBJ databases">
        <authorList>
            <person name="Hull J."/>
        </authorList>
    </citation>
    <scope>NUCLEOTIDE SEQUENCE</scope>
</reference>
<dbReference type="Pfam" id="PF12836">
    <property type="entry name" value="HHH_3"/>
    <property type="match status" value="1"/>
</dbReference>
<dbReference type="GO" id="GO:0030337">
    <property type="term" value="F:DNA polymerase processivity factor activity"/>
    <property type="evidence" value="ECO:0007669"/>
    <property type="project" value="TreeGrafter"/>
</dbReference>
<dbReference type="PANTHER" id="PTHR21053">
    <property type="entry name" value="TRANSCRIPTION ELONGATION FACTOR, MITOCHONDRIAL"/>
    <property type="match status" value="1"/>
</dbReference>
<name>A0A0A9W4P9_LYGHE</name>
<dbReference type="EMBL" id="GBRD01014330">
    <property type="protein sequence ID" value="JAG51496.1"/>
    <property type="molecule type" value="Transcribed_RNA"/>
</dbReference>
<dbReference type="GO" id="GO:0042645">
    <property type="term" value="C:mitochondrial nucleoid"/>
    <property type="evidence" value="ECO:0007669"/>
    <property type="project" value="TreeGrafter"/>
</dbReference>
<dbReference type="InterPro" id="IPR010994">
    <property type="entry name" value="RuvA_2-like"/>
</dbReference>